<dbReference type="Proteomes" id="UP001281447">
    <property type="component" value="Unassembled WGS sequence"/>
</dbReference>
<evidence type="ECO:0000313" key="1">
    <source>
        <dbReference type="EMBL" id="MDY0393811.1"/>
    </source>
</evidence>
<organism evidence="1 2">
    <name type="scientific">Tigheibacillus halophilus</name>
    <dbReference type="NCBI Taxonomy" id="361280"/>
    <lineage>
        <taxon>Bacteria</taxon>
        <taxon>Bacillati</taxon>
        <taxon>Bacillota</taxon>
        <taxon>Bacilli</taxon>
        <taxon>Bacillales</taxon>
        <taxon>Bacillaceae</taxon>
        <taxon>Tigheibacillus</taxon>
    </lineage>
</organism>
<reference evidence="1 2" key="1">
    <citation type="submission" date="2023-10" db="EMBL/GenBank/DDBJ databases">
        <title>Virgibacillus halophilus 5B73C genome.</title>
        <authorList>
            <person name="Miliotis G."/>
            <person name="Sengupta P."/>
            <person name="Hameed A."/>
            <person name="Chuvochina M."/>
            <person name="Mcdonagh F."/>
            <person name="Simpson A.C."/>
            <person name="Singh N.K."/>
            <person name="Rekha P.D."/>
            <person name="Raman K."/>
            <person name="Hugenholtz P."/>
            <person name="Venkateswaran K."/>
        </authorList>
    </citation>
    <scope>NUCLEOTIDE SEQUENCE [LARGE SCALE GENOMIC DNA]</scope>
    <source>
        <strain evidence="1 2">5B73C</strain>
    </source>
</reference>
<protein>
    <submittedName>
        <fullName evidence="1">Uncharacterized protein</fullName>
    </submittedName>
</protein>
<proteinExistence type="predicted"/>
<comment type="caution">
    <text evidence="1">The sequence shown here is derived from an EMBL/GenBank/DDBJ whole genome shotgun (WGS) entry which is preliminary data.</text>
</comment>
<dbReference type="EMBL" id="JAWDIP010000003">
    <property type="protein sequence ID" value="MDY0393811.1"/>
    <property type="molecule type" value="Genomic_DNA"/>
</dbReference>
<keyword evidence="2" id="KW-1185">Reference proteome</keyword>
<gene>
    <name evidence="1" type="ORF">RWE15_04260</name>
</gene>
<accession>A0ABU5C3C4</accession>
<name>A0ABU5C3C4_9BACI</name>
<evidence type="ECO:0000313" key="2">
    <source>
        <dbReference type="Proteomes" id="UP001281447"/>
    </source>
</evidence>
<sequence length="44" mass="5302">MLGTKNDLAVTEQRYWVNGKWYVRANDYVKKNIHGYREEKNIEA</sequence>
<dbReference type="RefSeq" id="WP_390357423.1">
    <property type="nucleotide sequence ID" value="NZ_JBHUIZ010000015.1"/>
</dbReference>